<protein>
    <submittedName>
        <fullName evidence="2">Amidase</fullName>
    </submittedName>
</protein>
<dbReference type="InterPro" id="IPR023631">
    <property type="entry name" value="Amidase_dom"/>
</dbReference>
<evidence type="ECO:0000313" key="2">
    <source>
        <dbReference type="EMBL" id="KAF5721767.1"/>
    </source>
</evidence>
<dbReference type="PANTHER" id="PTHR42678">
    <property type="entry name" value="AMIDASE"/>
    <property type="match status" value="1"/>
</dbReference>
<reference evidence="2 3" key="1">
    <citation type="submission" date="2020-05" db="EMBL/GenBank/DDBJ databases">
        <title>Identification and distribution of gene clusters putatively required for synthesis of sphingolipid metabolism inhibitors in phylogenetically diverse species of the filamentous fungus Fusarium.</title>
        <authorList>
            <person name="Kim H.-S."/>
            <person name="Busman M."/>
            <person name="Brown D.W."/>
            <person name="Divon H."/>
            <person name="Uhlig S."/>
            <person name="Proctor R.H."/>
        </authorList>
    </citation>
    <scope>NUCLEOTIDE SEQUENCE [LARGE SCALE GENOMIC DNA]</scope>
    <source>
        <strain evidence="2 3">NRRL 26131</strain>
    </source>
</reference>
<dbReference type="EMBL" id="JAAQPF010000001">
    <property type="protein sequence ID" value="KAF5721767.1"/>
    <property type="molecule type" value="Genomic_DNA"/>
</dbReference>
<comment type="caution">
    <text evidence="2">The sequence shown here is derived from an EMBL/GenBank/DDBJ whole genome shotgun (WGS) entry which is preliminary data.</text>
</comment>
<proteinExistence type="predicted"/>
<name>A0A8H6DNJ2_9HYPO</name>
<keyword evidence="3" id="KW-1185">Reference proteome</keyword>
<organism evidence="2 3">
    <name type="scientific">Fusarium globosum</name>
    <dbReference type="NCBI Taxonomy" id="78864"/>
    <lineage>
        <taxon>Eukaryota</taxon>
        <taxon>Fungi</taxon>
        <taxon>Dikarya</taxon>
        <taxon>Ascomycota</taxon>
        <taxon>Pezizomycotina</taxon>
        <taxon>Sordariomycetes</taxon>
        <taxon>Hypocreomycetidae</taxon>
        <taxon>Hypocreales</taxon>
        <taxon>Nectriaceae</taxon>
        <taxon>Fusarium</taxon>
        <taxon>Fusarium fujikuroi species complex</taxon>
    </lineage>
</organism>
<dbReference type="InterPro" id="IPR036928">
    <property type="entry name" value="AS_sf"/>
</dbReference>
<dbReference type="AlphaFoldDB" id="A0A8H6DNJ2"/>
<sequence length="190" mass="20772">MLTSNLKQAMASTFPWTSGSLSSPAQNSAVISIKPTVGLTSQHGAYLVSEWQDTIGVLARTVQDVATVLIAIAGTNPNDPFTISDPRDDLNTRKPGESTNFAHTCTKRGLEGKKIAACSLRIPRHLFPNDEVLVTAFDMALPIMRAQGATIVDNVRFSELNSNYTFSEDLDWTLGLKVSIRENWRATAYL</sequence>
<evidence type="ECO:0000259" key="1">
    <source>
        <dbReference type="Pfam" id="PF01425"/>
    </source>
</evidence>
<gene>
    <name evidence="2" type="ORF">FGLOB1_15</name>
</gene>
<dbReference type="Proteomes" id="UP000532311">
    <property type="component" value="Unassembled WGS sequence"/>
</dbReference>
<evidence type="ECO:0000313" key="3">
    <source>
        <dbReference type="Proteomes" id="UP000532311"/>
    </source>
</evidence>
<dbReference type="Gene3D" id="3.90.1300.10">
    <property type="entry name" value="Amidase signature (AS) domain"/>
    <property type="match status" value="1"/>
</dbReference>
<feature type="domain" description="Amidase" evidence="1">
    <location>
        <begin position="17"/>
        <end position="86"/>
    </location>
</feature>
<dbReference type="PANTHER" id="PTHR42678:SF34">
    <property type="entry name" value="OS04G0183300 PROTEIN"/>
    <property type="match status" value="1"/>
</dbReference>
<dbReference type="SUPFAM" id="SSF75304">
    <property type="entry name" value="Amidase signature (AS) enzymes"/>
    <property type="match status" value="1"/>
</dbReference>
<dbReference type="Pfam" id="PF01425">
    <property type="entry name" value="Amidase"/>
    <property type="match status" value="1"/>
</dbReference>
<accession>A0A8H6DNJ2</accession>